<keyword evidence="2" id="KW-1185">Reference proteome</keyword>
<proteinExistence type="predicted"/>
<dbReference type="Proteomes" id="UP000202420">
    <property type="component" value="Segment"/>
</dbReference>
<evidence type="ECO:0000313" key="1">
    <source>
        <dbReference type="EMBL" id="ABT16153.1"/>
    </source>
</evidence>
<dbReference type="EMBL" id="EF101928">
    <property type="protein sequence ID" value="ABT16153.1"/>
    <property type="molecule type" value="Genomic_DNA"/>
</dbReference>
<dbReference type="RefSeq" id="YP_001426500.1">
    <property type="nucleotide sequence ID" value="NC_008724.1"/>
</dbReference>
<name>A7K7X9_9PHYC</name>
<accession>A7K7X9</accession>
<protein>
    <submittedName>
        <fullName evidence="1">Uncharacterized protein z019R</fullName>
    </submittedName>
</protein>
<dbReference type="KEGG" id="vg:5470847"/>
<gene>
    <name evidence="1" type="primary">z019R</name>
    <name evidence="1" type="ORF">ATCV1_z019R</name>
</gene>
<dbReference type="GeneID" id="5470847"/>
<sequence>MSVTEARNSPAACEEVTSSPLVTMCSKVECFLRARISCLVFFFSSRGPCTDSYSRERLAFRLLRKVTKEVVNDSLTEVAEVSRTMGLNMALVVDV</sequence>
<reference evidence="1 2" key="1">
    <citation type="submission" date="2006-09" db="EMBL/GenBank/DDBJ databases">
        <title>Sequence and annotation of the 288-kb ATCV-1 virus that infects an endosymbiotic Chlorella strain of the heliozoon Acanthocystis turfacea.</title>
        <authorList>
            <person name="Fitzgerald L.A."/>
            <person name="Graves M.V."/>
            <person name="Li X."/>
            <person name="Pfitzner A.J.P."/>
            <person name="Hartigan J."/>
            <person name="Van Etten J.L."/>
        </authorList>
    </citation>
    <scope>NUCLEOTIDE SEQUENCE [LARGE SCALE GENOMIC DNA]</scope>
    <source>
        <strain evidence="1 2">ATCV-1</strain>
    </source>
</reference>
<organism evidence="1 2">
    <name type="scientific">Chlorovirus heliozoae</name>
    <dbReference type="NCBI Taxonomy" id="322019"/>
    <lineage>
        <taxon>Viruses</taxon>
        <taxon>Varidnaviria</taxon>
        <taxon>Bamfordvirae</taxon>
        <taxon>Nucleocytoviricota</taxon>
        <taxon>Megaviricetes</taxon>
        <taxon>Algavirales</taxon>
        <taxon>Phycodnaviridae</taxon>
        <taxon>Chlorovirus</taxon>
    </lineage>
</organism>
<evidence type="ECO:0000313" key="2">
    <source>
        <dbReference type="Proteomes" id="UP000202420"/>
    </source>
</evidence>